<evidence type="ECO:0000313" key="2">
    <source>
        <dbReference type="Proteomes" id="UP001057402"/>
    </source>
</evidence>
<sequence>MKFSQPLFETVSGNWLFLYRLYAASILVCICFVFASRVKLLPPSENGTHRLMWIGCSLCELAFFLFWIPTVVVRWDRSYRRTFKDRLSERHGKDLPAVDILVCTADPVMEPPSMVMSTVLSVMAYDYPPDKLSVFLSDDGCSDLTFYAMLEAASFSKKWIPFCHKFKVEPRSPEAYFSSPDVHIEDPVRKNECNSINNLYEEMVGRVEAISKLTRVPEEIRKSHQIFKEWDFVSSRNDHQTILQIVIDGNGRDETAVDDEGQPLPSLVYLSREKRPHHHHQFKAGAVNALIRVSSRISNAPIILNLDCDMYSNNPDAIREALCFLMDEESGPKIGFVQFPQNFVNLTRNDLYGSSLSQICNVELHGFDSHGGPCFIGTGCFHRRDTLSGKIYTMESREHLKDHKHKRPEESATVLEEEAKRLADCDFEYNTLWGKEMGFKYGALVEDILTGLSIQRRGWRSVYHNPAKKCFLGLGPTTLLQSLIQQKRWAEGQCQILLSRYFPLIYGWGKIPFLLQLSYCIYSPWSLQSIPFIYYFVVPSLCLLRGISLFPEVSSPWGLPFTYIIFAVTLHDAIECISCGATLLAWWNGQRMWMFKRTTSYLFALLDNIWRIMGFTNSAFAITAKVTEDDVSERYEKEMIEFGAVTPMFTIIAAIALINGFCLIGGFIRLLMWSETLPQLVMQMISCASLVLINLPVYEGLFFRKDPGRMPASVMQASLTFSLVACSLFTIRLPV</sequence>
<dbReference type="Proteomes" id="UP001057402">
    <property type="component" value="Chromosome 5"/>
</dbReference>
<gene>
    <name evidence="1" type="ORF">MLD38_019449</name>
</gene>
<accession>A0ACB9QY51</accession>
<dbReference type="EMBL" id="CM042884">
    <property type="protein sequence ID" value="KAI4371183.1"/>
    <property type="molecule type" value="Genomic_DNA"/>
</dbReference>
<organism evidence="1 2">
    <name type="scientific">Melastoma candidum</name>
    <dbReference type="NCBI Taxonomy" id="119954"/>
    <lineage>
        <taxon>Eukaryota</taxon>
        <taxon>Viridiplantae</taxon>
        <taxon>Streptophyta</taxon>
        <taxon>Embryophyta</taxon>
        <taxon>Tracheophyta</taxon>
        <taxon>Spermatophyta</taxon>
        <taxon>Magnoliopsida</taxon>
        <taxon>eudicotyledons</taxon>
        <taxon>Gunneridae</taxon>
        <taxon>Pentapetalae</taxon>
        <taxon>rosids</taxon>
        <taxon>malvids</taxon>
        <taxon>Myrtales</taxon>
        <taxon>Melastomataceae</taxon>
        <taxon>Melastomatoideae</taxon>
        <taxon>Melastomateae</taxon>
        <taxon>Melastoma</taxon>
    </lineage>
</organism>
<evidence type="ECO:0000313" key="1">
    <source>
        <dbReference type="EMBL" id="KAI4371183.1"/>
    </source>
</evidence>
<name>A0ACB9QY51_9MYRT</name>
<protein>
    <submittedName>
        <fullName evidence="1">Uncharacterized protein</fullName>
    </submittedName>
</protein>
<reference evidence="2" key="1">
    <citation type="journal article" date="2023" name="Front. Plant Sci.">
        <title>Chromosomal-level genome assembly of Melastoma candidum provides insights into trichome evolution.</title>
        <authorList>
            <person name="Zhong Y."/>
            <person name="Wu W."/>
            <person name="Sun C."/>
            <person name="Zou P."/>
            <person name="Liu Y."/>
            <person name="Dai S."/>
            <person name="Zhou R."/>
        </authorList>
    </citation>
    <scope>NUCLEOTIDE SEQUENCE [LARGE SCALE GENOMIC DNA]</scope>
</reference>
<keyword evidence="2" id="KW-1185">Reference proteome</keyword>
<proteinExistence type="predicted"/>
<comment type="caution">
    <text evidence="1">The sequence shown here is derived from an EMBL/GenBank/DDBJ whole genome shotgun (WGS) entry which is preliminary data.</text>
</comment>